<dbReference type="RefSeq" id="WP_344876497.1">
    <property type="nucleotide sequence ID" value="NZ_BAABAL010000013.1"/>
</dbReference>
<keyword evidence="3" id="KW-1185">Reference proteome</keyword>
<reference evidence="3" key="1">
    <citation type="journal article" date="2019" name="Int. J. Syst. Evol. Microbiol.">
        <title>The Global Catalogue of Microorganisms (GCM) 10K type strain sequencing project: providing services to taxonomists for standard genome sequencing and annotation.</title>
        <authorList>
            <consortium name="The Broad Institute Genomics Platform"/>
            <consortium name="The Broad Institute Genome Sequencing Center for Infectious Disease"/>
            <person name="Wu L."/>
            <person name="Ma J."/>
        </authorList>
    </citation>
    <scope>NUCLEOTIDE SEQUENCE [LARGE SCALE GENOMIC DNA]</scope>
    <source>
        <strain evidence="3">JCM 17342</strain>
    </source>
</reference>
<dbReference type="EMBL" id="BAABAL010000013">
    <property type="protein sequence ID" value="GAA4011634.1"/>
    <property type="molecule type" value="Genomic_DNA"/>
</dbReference>
<evidence type="ECO:0008006" key="4">
    <source>
        <dbReference type="Google" id="ProtNLM"/>
    </source>
</evidence>
<comment type="caution">
    <text evidence="2">The sequence shown here is derived from an EMBL/GenBank/DDBJ whole genome shotgun (WGS) entry which is preliminary data.</text>
</comment>
<sequence length="114" mass="12406">MKIARVLVATALMATAGTATASATPAPCNYRFCLWENQNFTGTMFGHNNIGGGNWCADLWYDTRSGANYSTVDLTLSDKPCGQAGRSFFLKANSDRAAFPFAVRSHSHCDTCRR</sequence>
<feature type="signal peptide" evidence="1">
    <location>
        <begin position="1"/>
        <end position="21"/>
    </location>
</feature>
<keyword evidence="1" id="KW-0732">Signal</keyword>
<evidence type="ECO:0000256" key="1">
    <source>
        <dbReference type="SAM" id="SignalP"/>
    </source>
</evidence>
<evidence type="ECO:0000313" key="2">
    <source>
        <dbReference type="EMBL" id="GAA4011634.1"/>
    </source>
</evidence>
<accession>A0ABP7SGZ4</accession>
<proteinExistence type="predicted"/>
<gene>
    <name evidence="2" type="ORF">GCM10022247_37610</name>
</gene>
<name>A0ABP7SGZ4_9PSEU</name>
<dbReference type="Proteomes" id="UP001501747">
    <property type="component" value="Unassembled WGS sequence"/>
</dbReference>
<protein>
    <recommendedName>
        <fullName evidence="4">Peptidase inhibitor family I36</fullName>
    </recommendedName>
</protein>
<feature type="chain" id="PRO_5045472345" description="Peptidase inhibitor family I36" evidence="1">
    <location>
        <begin position="22"/>
        <end position="114"/>
    </location>
</feature>
<organism evidence="2 3">
    <name type="scientific">Allokutzneria multivorans</name>
    <dbReference type="NCBI Taxonomy" id="1142134"/>
    <lineage>
        <taxon>Bacteria</taxon>
        <taxon>Bacillati</taxon>
        <taxon>Actinomycetota</taxon>
        <taxon>Actinomycetes</taxon>
        <taxon>Pseudonocardiales</taxon>
        <taxon>Pseudonocardiaceae</taxon>
        <taxon>Allokutzneria</taxon>
    </lineage>
</organism>
<evidence type="ECO:0000313" key="3">
    <source>
        <dbReference type="Proteomes" id="UP001501747"/>
    </source>
</evidence>